<proteinExistence type="predicted"/>
<dbReference type="AlphaFoldDB" id="A0A8H6IXZ9"/>
<evidence type="ECO:0000313" key="2">
    <source>
        <dbReference type="Proteomes" id="UP000652219"/>
    </source>
</evidence>
<dbReference type="EMBL" id="WIGN01000253">
    <property type="protein sequence ID" value="KAF6802947.1"/>
    <property type="molecule type" value="Genomic_DNA"/>
</dbReference>
<reference evidence="1 2" key="1">
    <citation type="journal article" date="2020" name="Phytopathology">
        <title>Genome Sequence Resources of Colletotrichum truncatum, C. plurivorum, C. musicola, and C. sojae: Four Species Pathogenic to Soybean (Glycine max).</title>
        <authorList>
            <person name="Rogerio F."/>
            <person name="Boufleur T.R."/>
            <person name="Ciampi-Guillardi M."/>
            <person name="Sukno S.A."/>
            <person name="Thon M.R."/>
            <person name="Massola Junior N.S."/>
            <person name="Baroncelli R."/>
        </authorList>
    </citation>
    <scope>NUCLEOTIDE SEQUENCE [LARGE SCALE GENOMIC DNA]</scope>
    <source>
        <strain evidence="1 2">LFN0009</strain>
    </source>
</reference>
<keyword evidence="2" id="KW-1185">Reference proteome</keyword>
<sequence length="84" mass="9196">MLVSPQIHSGGRSGPLKAVNIEVSDVKRYYLRPNLTRDRAIRRSNYPDGMVTALRMDPSVVTDLTSSAFAAIRSAAIPPAARRD</sequence>
<comment type="caution">
    <text evidence="1">The sequence shown here is derived from an EMBL/GenBank/DDBJ whole genome shotgun (WGS) entry which is preliminary data.</text>
</comment>
<gene>
    <name evidence="1" type="ORF">CSOJ01_11221</name>
</gene>
<accession>A0A8H6IXZ9</accession>
<dbReference type="Proteomes" id="UP000652219">
    <property type="component" value="Unassembled WGS sequence"/>
</dbReference>
<protein>
    <submittedName>
        <fullName evidence="1">Uncharacterized protein</fullName>
    </submittedName>
</protein>
<name>A0A8H6IXZ9_9PEZI</name>
<evidence type="ECO:0000313" key="1">
    <source>
        <dbReference type="EMBL" id="KAF6802947.1"/>
    </source>
</evidence>
<organism evidence="1 2">
    <name type="scientific">Colletotrichum sojae</name>
    <dbReference type="NCBI Taxonomy" id="2175907"/>
    <lineage>
        <taxon>Eukaryota</taxon>
        <taxon>Fungi</taxon>
        <taxon>Dikarya</taxon>
        <taxon>Ascomycota</taxon>
        <taxon>Pezizomycotina</taxon>
        <taxon>Sordariomycetes</taxon>
        <taxon>Hypocreomycetidae</taxon>
        <taxon>Glomerellales</taxon>
        <taxon>Glomerellaceae</taxon>
        <taxon>Colletotrichum</taxon>
        <taxon>Colletotrichum orchidearum species complex</taxon>
    </lineage>
</organism>